<dbReference type="InterPro" id="IPR024962">
    <property type="entry name" value="YukD-like"/>
</dbReference>
<feature type="transmembrane region" description="Helical" evidence="7">
    <location>
        <begin position="188"/>
        <end position="207"/>
    </location>
</feature>
<keyword evidence="10" id="KW-1185">Reference proteome</keyword>
<feature type="transmembrane region" description="Helical" evidence="7">
    <location>
        <begin position="357"/>
        <end position="381"/>
    </location>
</feature>
<evidence type="ECO:0000256" key="1">
    <source>
        <dbReference type="ARBA" id="ARBA00004651"/>
    </source>
</evidence>
<evidence type="ECO:0000256" key="7">
    <source>
        <dbReference type="SAM" id="Phobius"/>
    </source>
</evidence>
<gene>
    <name evidence="9" type="ORF">SNA_32185</name>
</gene>
<keyword evidence="3" id="KW-1003">Cell membrane</keyword>
<feature type="transmembrane region" description="Helical" evidence="7">
    <location>
        <begin position="95"/>
        <end position="116"/>
    </location>
</feature>
<dbReference type="InterPro" id="IPR006707">
    <property type="entry name" value="T7SS_EccD"/>
</dbReference>
<feature type="transmembrane region" description="Helical" evidence="7">
    <location>
        <begin position="214"/>
        <end position="234"/>
    </location>
</feature>
<feature type="transmembrane region" description="Helical" evidence="7">
    <location>
        <begin position="331"/>
        <end position="350"/>
    </location>
</feature>
<dbReference type="Proteomes" id="UP000032458">
    <property type="component" value="Unassembled WGS sequence"/>
</dbReference>
<feature type="transmembrane region" description="Helical" evidence="7">
    <location>
        <begin position="305"/>
        <end position="325"/>
    </location>
</feature>
<dbReference type="Pfam" id="PF19053">
    <property type="entry name" value="EccD"/>
    <property type="match status" value="1"/>
</dbReference>
<comment type="caution">
    <text evidence="9">The sequence shown here is derived from an EMBL/GenBank/DDBJ whole genome shotgun (WGS) entry which is preliminary data.</text>
</comment>
<dbReference type="GO" id="GO:0005886">
    <property type="term" value="C:plasma membrane"/>
    <property type="evidence" value="ECO:0007669"/>
    <property type="project" value="UniProtKB-SubCell"/>
</dbReference>
<dbReference type="Gene3D" id="3.10.20.90">
    <property type="entry name" value="Phosphatidylinositol 3-kinase Catalytic Subunit, Chain A, domain 1"/>
    <property type="match status" value="1"/>
</dbReference>
<evidence type="ECO:0000313" key="10">
    <source>
        <dbReference type="Proteomes" id="UP000032458"/>
    </source>
</evidence>
<evidence type="ECO:0000313" key="9">
    <source>
        <dbReference type="EMBL" id="KIZ13804.1"/>
    </source>
</evidence>
<evidence type="ECO:0000259" key="8">
    <source>
        <dbReference type="Pfam" id="PF19053"/>
    </source>
</evidence>
<comment type="similarity">
    <text evidence="2">Belongs to the EccD/Snm4 family.</text>
</comment>
<proteinExistence type="inferred from homology"/>
<feature type="transmembrane region" description="Helical" evidence="7">
    <location>
        <begin position="128"/>
        <end position="146"/>
    </location>
</feature>
<dbReference type="Pfam" id="PF08817">
    <property type="entry name" value="YukD"/>
    <property type="match status" value="1"/>
</dbReference>
<keyword evidence="4 7" id="KW-0812">Transmembrane</keyword>
<protein>
    <submittedName>
        <fullName evidence="9">Membrane protein</fullName>
    </submittedName>
</protein>
<evidence type="ECO:0000256" key="2">
    <source>
        <dbReference type="ARBA" id="ARBA00006162"/>
    </source>
</evidence>
<dbReference type="InterPro" id="IPR044049">
    <property type="entry name" value="EccD_transm"/>
</dbReference>
<feature type="transmembrane region" description="Helical" evidence="7">
    <location>
        <begin position="433"/>
        <end position="453"/>
    </location>
</feature>
<evidence type="ECO:0000256" key="3">
    <source>
        <dbReference type="ARBA" id="ARBA00022475"/>
    </source>
</evidence>
<feature type="transmembrane region" description="Helical" evidence="7">
    <location>
        <begin position="240"/>
        <end position="261"/>
    </location>
</feature>
<dbReference type="EMBL" id="JRKI01000061">
    <property type="protein sequence ID" value="KIZ13804.1"/>
    <property type="molecule type" value="Genomic_DNA"/>
</dbReference>
<keyword evidence="6 7" id="KW-0472">Membrane</keyword>
<evidence type="ECO:0000256" key="5">
    <source>
        <dbReference type="ARBA" id="ARBA00022989"/>
    </source>
</evidence>
<accession>A0A0D7CC31</accession>
<comment type="subcellular location">
    <subcellularLocation>
        <location evidence="1">Cell membrane</location>
        <topology evidence="1">Multi-pass membrane protein</topology>
    </subcellularLocation>
</comment>
<evidence type="ECO:0000256" key="6">
    <source>
        <dbReference type="ARBA" id="ARBA00023136"/>
    </source>
</evidence>
<reference evidence="9 10" key="1">
    <citation type="submission" date="2014-09" db="EMBL/GenBank/DDBJ databases">
        <title>Draft genome sequence of Streptomyces natalensis ATCC 27448, producer of the antifungal pimaricin.</title>
        <authorList>
            <person name="Mendes M.V."/>
            <person name="Beites T."/>
            <person name="Pires S."/>
            <person name="Santos C.L."/>
            <person name="Moradas-Ferreira P."/>
        </authorList>
    </citation>
    <scope>NUCLEOTIDE SEQUENCE [LARGE SCALE GENOMIC DNA]</scope>
    <source>
        <strain evidence="9 10">ATCC 27448</strain>
    </source>
</reference>
<feature type="transmembrane region" description="Helical" evidence="7">
    <location>
        <begin position="158"/>
        <end position="176"/>
    </location>
</feature>
<dbReference type="NCBIfam" id="TIGR03920">
    <property type="entry name" value="T7SS_EccD"/>
    <property type="match status" value="1"/>
</dbReference>
<organism evidence="9 10">
    <name type="scientific">Streptomyces natalensis ATCC 27448</name>
    <dbReference type="NCBI Taxonomy" id="1240678"/>
    <lineage>
        <taxon>Bacteria</taxon>
        <taxon>Bacillati</taxon>
        <taxon>Actinomycetota</taxon>
        <taxon>Actinomycetes</taxon>
        <taxon>Kitasatosporales</taxon>
        <taxon>Streptomycetaceae</taxon>
        <taxon>Streptomyces</taxon>
    </lineage>
</organism>
<dbReference type="AlphaFoldDB" id="A0A0D7CC31"/>
<evidence type="ECO:0000256" key="4">
    <source>
        <dbReference type="ARBA" id="ARBA00022692"/>
    </source>
</evidence>
<dbReference type="PIRSF" id="PIRSF017804">
    <property type="entry name" value="Secretion_EccD1"/>
    <property type="match status" value="1"/>
</dbReference>
<feature type="transmembrane region" description="Helical" evidence="7">
    <location>
        <begin position="401"/>
        <end position="421"/>
    </location>
</feature>
<name>A0A0D7CC31_9ACTN</name>
<sequence length="465" mass="48730">MALPEDVALVDIYPEILRLSGQSQAEGAPTGYHLVRRDGTVLDAGQSLAQQQILDGDLLLLKPFAESLPLPVFDDVSDAVASAVKRNRSRWSDDLMHTVGLTAGVLLLVMMAFALWFSNPVDRDMHRLPGIIAGVVGIVLVALAGVRARVYDDHGSSIALGLAALPHLLIAGSGIFPCDPTEGPGRLQLLVGCVTVLIASVLLVVLLPRGDAPFVAAAFLSAIGTLAVFGAILTDAAPSEVAAVTAVVAIAMVAWLPGLSARFARLPIGYKSPDQIAKGSFEGGGDTESVDFVKIGNQAKRGHELLLGLVAGCAALVVGSAGIVLGFSDNMWAQLLAMTAGITIMLRARLFDYTAQVACLTIAGILTIVLLILGIVLHPPMDIFVQLQTYQDSGPLNIRTVWFSSSIAVGAAVLVGVGLVVPRKGVTPFWGRIFDIFDGLVLLSLVPLCLAVLDVYNKVRGLTGN</sequence>
<dbReference type="PATRIC" id="fig|1240678.4.peg.6880"/>
<keyword evidence="5 7" id="KW-1133">Transmembrane helix</keyword>
<feature type="domain" description="EccD-like transmembrane" evidence="8">
    <location>
        <begin position="97"/>
        <end position="462"/>
    </location>
</feature>